<dbReference type="GO" id="GO:1990904">
    <property type="term" value="C:ribonucleoprotein complex"/>
    <property type="evidence" value="ECO:0007669"/>
    <property type="project" value="UniProtKB-KW"/>
</dbReference>
<dbReference type="AlphaFoldDB" id="A0A3B1DQZ7"/>
<proteinExistence type="inferred from homology"/>
<dbReference type="InterPro" id="IPR001854">
    <property type="entry name" value="Ribosomal_uL29"/>
</dbReference>
<sequence>MATNEEIKKMRDEEIGIELKKVREKLFTLRSQTVTEKVEDTSQLKKLRKDVARLLTERHARQLAKA</sequence>
<accession>A0A3B1DQZ7</accession>
<dbReference type="NCBIfam" id="TIGR00012">
    <property type="entry name" value="L29"/>
    <property type="match status" value="1"/>
</dbReference>
<dbReference type="InterPro" id="IPR036049">
    <property type="entry name" value="Ribosomal_uL29_sf"/>
</dbReference>
<protein>
    <recommendedName>
        <fullName evidence="5">LSU ribosomal protein L29p (L35e)</fullName>
    </recommendedName>
</protein>
<dbReference type="SUPFAM" id="SSF46561">
    <property type="entry name" value="Ribosomal protein L29 (L29p)"/>
    <property type="match status" value="1"/>
</dbReference>
<dbReference type="GO" id="GO:0005840">
    <property type="term" value="C:ribosome"/>
    <property type="evidence" value="ECO:0007669"/>
    <property type="project" value="UniProtKB-KW"/>
</dbReference>
<evidence type="ECO:0008006" key="5">
    <source>
        <dbReference type="Google" id="ProtNLM"/>
    </source>
</evidence>
<comment type="similarity">
    <text evidence="1">Belongs to the universal ribosomal protein uL29 family.</text>
</comment>
<dbReference type="GO" id="GO:0003735">
    <property type="term" value="F:structural constituent of ribosome"/>
    <property type="evidence" value="ECO:0007669"/>
    <property type="project" value="InterPro"/>
</dbReference>
<dbReference type="Pfam" id="PF00831">
    <property type="entry name" value="Ribosomal_L29"/>
    <property type="match status" value="1"/>
</dbReference>
<dbReference type="GO" id="GO:0006412">
    <property type="term" value="P:translation"/>
    <property type="evidence" value="ECO:0007669"/>
    <property type="project" value="InterPro"/>
</dbReference>
<gene>
    <name evidence="4" type="ORF">MNBD_PLANCTO03-2365</name>
</gene>
<evidence type="ECO:0000256" key="3">
    <source>
        <dbReference type="ARBA" id="ARBA00023274"/>
    </source>
</evidence>
<dbReference type="HAMAP" id="MF_00374">
    <property type="entry name" value="Ribosomal_uL29"/>
    <property type="match status" value="1"/>
</dbReference>
<evidence type="ECO:0000256" key="1">
    <source>
        <dbReference type="ARBA" id="ARBA00009254"/>
    </source>
</evidence>
<dbReference type="EMBL" id="UOGK01000521">
    <property type="protein sequence ID" value="VAX41291.1"/>
    <property type="molecule type" value="Genomic_DNA"/>
</dbReference>
<evidence type="ECO:0000256" key="2">
    <source>
        <dbReference type="ARBA" id="ARBA00022980"/>
    </source>
</evidence>
<reference evidence="4" key="1">
    <citation type="submission" date="2018-06" db="EMBL/GenBank/DDBJ databases">
        <authorList>
            <person name="Zhirakovskaya E."/>
        </authorList>
    </citation>
    <scope>NUCLEOTIDE SEQUENCE</scope>
</reference>
<keyword evidence="3" id="KW-0687">Ribonucleoprotein</keyword>
<keyword evidence="2" id="KW-0689">Ribosomal protein</keyword>
<organism evidence="4">
    <name type="scientific">hydrothermal vent metagenome</name>
    <dbReference type="NCBI Taxonomy" id="652676"/>
    <lineage>
        <taxon>unclassified sequences</taxon>
        <taxon>metagenomes</taxon>
        <taxon>ecological metagenomes</taxon>
    </lineage>
</organism>
<name>A0A3B1DQZ7_9ZZZZ</name>
<dbReference type="Gene3D" id="1.10.287.310">
    <property type="match status" value="1"/>
</dbReference>
<evidence type="ECO:0000313" key="4">
    <source>
        <dbReference type="EMBL" id="VAX41291.1"/>
    </source>
</evidence>